<dbReference type="Pfam" id="PF05860">
    <property type="entry name" value="TPS"/>
    <property type="match status" value="1"/>
</dbReference>
<protein>
    <submittedName>
        <fullName evidence="4">Hemagglutinin repeat-containing protein</fullName>
    </submittedName>
</protein>
<feature type="compositionally biased region" description="Low complexity" evidence="2">
    <location>
        <begin position="2900"/>
        <end position="2910"/>
    </location>
</feature>
<feature type="coiled-coil region" evidence="1">
    <location>
        <begin position="2764"/>
        <end position="2791"/>
    </location>
</feature>
<accession>A0ABV7VT57</accession>
<feature type="region of interest" description="Disordered" evidence="2">
    <location>
        <begin position="2024"/>
        <end position="2044"/>
    </location>
</feature>
<evidence type="ECO:0000313" key="5">
    <source>
        <dbReference type="Proteomes" id="UP001595722"/>
    </source>
</evidence>
<evidence type="ECO:0000313" key="4">
    <source>
        <dbReference type="EMBL" id="MFC3680684.1"/>
    </source>
</evidence>
<evidence type="ECO:0000259" key="3">
    <source>
        <dbReference type="SMART" id="SM00912"/>
    </source>
</evidence>
<dbReference type="Gene3D" id="1.20.1600.10">
    <property type="entry name" value="Outer membrane efflux proteins (OEP)"/>
    <property type="match status" value="1"/>
</dbReference>
<dbReference type="SUPFAM" id="SSF51126">
    <property type="entry name" value="Pectin lyase-like"/>
    <property type="match status" value="1"/>
</dbReference>
<feature type="compositionally biased region" description="Polar residues" evidence="2">
    <location>
        <begin position="3036"/>
        <end position="3047"/>
    </location>
</feature>
<dbReference type="InterPro" id="IPR025157">
    <property type="entry name" value="Hemagglutinin_rpt"/>
</dbReference>
<dbReference type="Proteomes" id="UP001595722">
    <property type="component" value="Unassembled WGS sequence"/>
</dbReference>
<feature type="compositionally biased region" description="Low complexity" evidence="2">
    <location>
        <begin position="3021"/>
        <end position="3035"/>
    </location>
</feature>
<dbReference type="SMART" id="SM00912">
    <property type="entry name" value="Haemagg_act"/>
    <property type="match status" value="1"/>
</dbReference>
<dbReference type="InterPro" id="IPR011050">
    <property type="entry name" value="Pectin_lyase_fold/virulence"/>
</dbReference>
<dbReference type="NCBIfam" id="TIGR01901">
    <property type="entry name" value="adhes_NPXG"/>
    <property type="match status" value="1"/>
</dbReference>
<evidence type="ECO:0000256" key="2">
    <source>
        <dbReference type="SAM" id="MobiDB-lite"/>
    </source>
</evidence>
<dbReference type="InterPro" id="IPR012334">
    <property type="entry name" value="Pectin_lyas_fold"/>
</dbReference>
<dbReference type="RefSeq" id="WP_376866717.1">
    <property type="nucleotide sequence ID" value="NZ_JBHRYB010000013.1"/>
</dbReference>
<dbReference type="EMBL" id="JBHRYB010000013">
    <property type="protein sequence ID" value="MFC3680684.1"/>
    <property type="molecule type" value="Genomic_DNA"/>
</dbReference>
<feature type="domain" description="Filamentous haemagglutinin FhaB/tRNA nuclease CdiA-like TPS" evidence="3">
    <location>
        <begin position="57"/>
        <end position="177"/>
    </location>
</feature>
<keyword evidence="5" id="KW-1185">Reference proteome</keyword>
<dbReference type="SUPFAM" id="SSF56954">
    <property type="entry name" value="Outer membrane efflux proteins (OEP)"/>
    <property type="match status" value="1"/>
</dbReference>
<dbReference type="InterPro" id="IPR008638">
    <property type="entry name" value="FhaB/CdiA-like_TPS"/>
</dbReference>
<reference evidence="5" key="1">
    <citation type="journal article" date="2019" name="Int. J. Syst. Evol. Microbiol.">
        <title>The Global Catalogue of Microorganisms (GCM) 10K type strain sequencing project: providing services to taxonomists for standard genome sequencing and annotation.</title>
        <authorList>
            <consortium name="The Broad Institute Genomics Platform"/>
            <consortium name="The Broad Institute Genome Sequencing Center for Infectious Disease"/>
            <person name="Wu L."/>
            <person name="Ma J."/>
        </authorList>
    </citation>
    <scope>NUCLEOTIDE SEQUENCE [LARGE SCALE GENOMIC DNA]</scope>
    <source>
        <strain evidence="5">KCTC 42424</strain>
    </source>
</reference>
<proteinExistence type="predicted"/>
<keyword evidence="1" id="KW-0175">Coiled coil</keyword>
<gene>
    <name evidence="4" type="ORF">ACFOMG_11310</name>
</gene>
<sequence>MILATLRNRKNSLSARLFSALLISNIIFPAGLVAPVAAQLITDPNADVRFTPVIRNQHGVSVVDIVRPGATGISHNKYQDFNVDQNGLVFNNSLSNGDSYLAGRLAANPALGGRSASTILNEVTSQNNSELKGVMEVFGDKANIIIANPNGITCDGCGFINTGRLSLTTGRSYYDNEQLNFSVDNGEINFREEGLSYRYKPYDLDVLSRYVKVDGEINIPGQLNIVSGVYDINYEESLSNPDTNIDITRKDAATNAERVVAIDASVYGAMQAGNINIIGTEQGLGVKADGYLFSHADDLFIKSAGGLSVTDADAFKTMTLKADGEISVSDDLIANERIVVGADSLETSERSGFISQQLSLDISGQAALNGELKALEVDVKAGSLRSEADVLAIERLSIGVDGSSEFENSTLVSEQAEIGSDQLTLDHVLMSFSELGLTSNQAHAEQLTMQLDKADLRFGNLISSGIDLNANDLELKAGDWRDNQSQFSVNSFTLSADALSLTGADWVFSEGEMNVSEIALHNSRMYSRENQILAEGIRLVDSQMLSDELTIEATEFATRSSIMRGGNVILNADRADLVDSAVASNNLSMSADLSLGANSVALATDDMSISGDYLELLGSIKADNLVVVADQAEIAGVWQVAGDISAEVSGSSSLNNLAIGSGSFSLHSGQAGWGNVSLQASTVDVNVDAVLGIESSIIEVAEIAFSAEQMTVDKNSFINSLSTNVSVESLTNRGTLLSATELQLTAEDSIANTGNIASFSELGVRTRQFNNTGLLTSENFLLSAENIENAGDIGAEALEIRYQRFINQRDASLIASHANYRASEETAVFINRGEQVAENAIRWLKADDASHSGRYVNEGLLQGSALNFSGLAGVENGLAGALVSNGEVHIGDEEFLQKGRIETNTLSITRSENTFTNNGEIFADLLTIDASVDISNDGKVAADTAAIDLALGGASGNQLIGREGSILSVGDLTLTHGGVDNSGTFIATNFDARGNLADSTTSDFVNHETGVIVQRHRRADDGSVLDYGSASFSGFNQFTNQGIIESDELILIRNVNKFDNNEENLAAHQAAGTLKQAASINSTGGIVIDNAGSFSNSGFMNASSLFAEVNQFENNGVIGAGEAIIQLTDDPLVNNGQLYQSELVLTDAQRSRIFDDFSVVPGKTTTGLFEVYAGSFVNGDGAAIEISNGSIALTADRLENRGLIRELNDGNTETALHLNGIGILENYGDIAISSALVLNDFGTLNNHGVESYLQAGLITSAPAAIVKDIHNDGTLLVRDQIDLDALNIINSAGARVFANEISLTSQGVLANSGLIQSETDLSLKASRLHNSGELIGKGTTSVAVSHLDNEHLIYGNTLNVGSTSQRINEVSTLSAIRVQALAANQPTGLVAAETLNLYVSGIMGDVYQASNIFIDGEGLYVSGTVIGDNKIDIITNTLAVEQHGKINIGTGGGLSRWNIAGTLQNDGDIDFASDLNVTSSSFLNNANIRGEASLDINTDRFENRSVGIVSTKNSDLGSGSSIRISGLADGFSVADQASDWVNNGQVYSDGGLDVSAGNISVNGNVKALGNSQWYFDSLENNSRITIDGDWRLGAEGSRSGEIINNDRMYGGSILAYLNDNIDNTDGSKIVAYRNELKLEALGDISNHSGAVLYAKENFDIVARGSLFNNGNIESFDGGSKNSITASTLRNGDGSTLVGSIKTSGSLFIDGDVENLGLVDDSSRKEVFETVVSYNYSSWTKKTGPSYDKSTDYYWQHDVGYVSEEVSAGSKRSIIQSGGELGVNGNLYNHISDVSAVGDIDIQGGINNSSEEFDAVVKNIRWKRKTENNKSETNAYGNWIESNYLSSDSSKRKLAVDHLISEIEMTNDYYWKGPWSSTHTGNTVKNSFFSGDGSTKIINPFAIGTIYSGGVITYEGNRSFNNTGSLISGGLKTQNSDDQSTAVDAVGLQSNGNVQGQSQEKKGSFNNGADDVVIDIIGSGPQSSISLLSFVIPGLSFDALNAASVAGDKTPQELAAQAELQSQLDSLSNERQKNGQALQSQSTAHATTAPSLFDLDEDILSQIIADTEYELQPDYIFDRLTDTQQPDVEPIFFLDPYQEAQAVTQAALAQTGTSFFSPDWSSSAEQRKALYDNTLAYVEAYQNDGSVKLGKALTRRQIAQLEQPMIWYVAMDIGGQSQLVPTVYLPEATLEQITTPTAGTLIADTMDVDVSEFKNTGNISVANRARIQADVITNQRNVMRFGDDSNYNALAGRGGNIDAGELALNSQGDINNLGGTINSRGDLSLFAGGDINLSALQLDRRNQFGKNIDERTEFVTSQIRSGGNLTVNANGDLNSQAAQIDVAGNASINARDINLMGVTERTFEQRYSKKSGTFSSSKTTTQSEQLDFIGTNLNVGGDLALTADNNMTLQGTSVSAGNNIKLKAGNDILLTAGISQDSYSKDKKGSGAVTTNAHQQGYVKQTATASRLSGNNIQIDSDGGDVAILASELAAEENILLGDVTVKRDENGAPILDDNGQYITEDGSSINNLTIGTVELTDKSWDKKQSGLKGPLKDLAAAATLALSASGVGQLAMAAGVNPEITVGKSSETVVESTTHQTSTLNAGDKLIVRTDGDTRIEGADISANTAYLETRNTTITAVENTTTTTESQSTHTVAGTKGELKKDEVTVAGVTETKHKETTTTTDTKLKKSSISVGSLVMNSEDGINVLASDIEVEGDASVKANKIRIAGMTEETTTEHQEKTETTTTSVGVKNAYVDAAYAAEAVADAGAAVEDAQEALDDARRRVKDGTLAADAVSDYEANLAAATAQLSQATISLAASGATAAGTTGTGGFYASGSAEKTITEKTSTSTEQRYVGSSFNVGGDARFDAAQSIDIIGSSMDIGGGLGLNANDVTIKAGTEESTSSSTETTRTAGMTVSYGSGGSDLAGGVNASGSNTDSDSYSKTHINSAINAGSLSSNSENLTLSGANVEIAGDIDIETSNLLIESLQDVATSSSKTEGYNASLSMGADKNISPGSVGANQNNSKSNSKWVNNQTTLIGGSSGTGEVNISADKTTVRGAVVASATRNEDGTLTDNGTLNLTTDELIVEDIQDKNHSQSDGFNVSTSGYSGTGSTTVGLTSNGHEREQTTFATLGGGSVKNRDGEDHNLDHTNRDLNNSQQITKDQQTAGLDATVTVDHRLASEEGRNSIKKDFVDSSQHAQEIGQTIEDVATTDLGATDVFERVDDYATDRKV</sequence>
<feature type="compositionally biased region" description="Polar residues" evidence="2">
    <location>
        <begin position="2033"/>
        <end position="2044"/>
    </location>
</feature>
<feature type="non-terminal residue" evidence="4">
    <location>
        <position position="3234"/>
    </location>
</feature>
<evidence type="ECO:0000256" key="1">
    <source>
        <dbReference type="SAM" id="Coils"/>
    </source>
</evidence>
<dbReference type="Gene3D" id="2.160.20.10">
    <property type="entry name" value="Single-stranded right-handed beta-helix, Pectin lyase-like"/>
    <property type="match status" value="1"/>
</dbReference>
<feature type="region of interest" description="Disordered" evidence="2">
    <location>
        <begin position="3006"/>
        <end position="3047"/>
    </location>
</feature>
<feature type="region of interest" description="Disordered" evidence="2">
    <location>
        <begin position="2898"/>
        <end position="2920"/>
    </location>
</feature>
<comment type="caution">
    <text evidence="4">The sequence shown here is derived from an EMBL/GenBank/DDBJ whole genome shotgun (WGS) entry which is preliminary data.</text>
</comment>
<organism evidence="4 5">
    <name type="scientific">Bacterioplanoides pacificum</name>
    <dbReference type="NCBI Taxonomy" id="1171596"/>
    <lineage>
        <taxon>Bacteria</taxon>
        <taxon>Pseudomonadati</taxon>
        <taxon>Pseudomonadota</taxon>
        <taxon>Gammaproteobacteria</taxon>
        <taxon>Oceanospirillales</taxon>
        <taxon>Oceanospirillaceae</taxon>
        <taxon>Bacterioplanoides</taxon>
    </lineage>
</organism>
<dbReference type="Pfam" id="PF13332">
    <property type="entry name" value="Fil_haemagg_2"/>
    <property type="match status" value="4"/>
</dbReference>
<name>A0ABV7VT57_9GAMM</name>